<dbReference type="AlphaFoldDB" id="A0A0V0R2I1"/>
<evidence type="ECO:0000256" key="1">
    <source>
        <dbReference type="SAM" id="Coils"/>
    </source>
</evidence>
<organism evidence="2 3">
    <name type="scientific">Pseudocohnilembus persalinus</name>
    <name type="common">Ciliate</name>
    <dbReference type="NCBI Taxonomy" id="266149"/>
    <lineage>
        <taxon>Eukaryota</taxon>
        <taxon>Sar</taxon>
        <taxon>Alveolata</taxon>
        <taxon>Ciliophora</taxon>
        <taxon>Intramacronucleata</taxon>
        <taxon>Oligohymenophorea</taxon>
        <taxon>Scuticociliatia</taxon>
        <taxon>Philasterida</taxon>
        <taxon>Pseudocohnilembidae</taxon>
        <taxon>Pseudocohnilembus</taxon>
    </lineage>
</organism>
<dbReference type="EMBL" id="LDAU01000058">
    <property type="protein sequence ID" value="KRX08708.1"/>
    <property type="molecule type" value="Genomic_DNA"/>
</dbReference>
<dbReference type="Proteomes" id="UP000054937">
    <property type="component" value="Unassembled WGS sequence"/>
</dbReference>
<protein>
    <submittedName>
        <fullName evidence="2">Uncharacterized protein</fullName>
    </submittedName>
</protein>
<keyword evidence="3" id="KW-1185">Reference proteome</keyword>
<feature type="coiled-coil region" evidence="1">
    <location>
        <begin position="24"/>
        <end position="61"/>
    </location>
</feature>
<keyword evidence="1" id="KW-0175">Coiled coil</keyword>
<name>A0A0V0R2I1_PSEPJ</name>
<sequence length="102" mass="12589">MNQIDSTQSNDTGFTIIKTNKADIEVINDNNQIEEERQKRLEQQEEQIRIYQQKKLERQRMLQNQKRDFKYNDFLNNRMLKRIKEELSDKHNKELIEELENY</sequence>
<evidence type="ECO:0000313" key="2">
    <source>
        <dbReference type="EMBL" id="KRX08708.1"/>
    </source>
</evidence>
<evidence type="ECO:0000313" key="3">
    <source>
        <dbReference type="Proteomes" id="UP000054937"/>
    </source>
</evidence>
<gene>
    <name evidence="2" type="ORF">PPERSA_08019</name>
</gene>
<dbReference type="InParanoid" id="A0A0V0R2I1"/>
<proteinExistence type="predicted"/>
<reference evidence="2 3" key="1">
    <citation type="journal article" date="2015" name="Sci. Rep.">
        <title>Genome of the facultative scuticociliatosis pathogen Pseudocohnilembus persalinus provides insight into its virulence through horizontal gene transfer.</title>
        <authorList>
            <person name="Xiong J."/>
            <person name="Wang G."/>
            <person name="Cheng J."/>
            <person name="Tian M."/>
            <person name="Pan X."/>
            <person name="Warren A."/>
            <person name="Jiang C."/>
            <person name="Yuan D."/>
            <person name="Miao W."/>
        </authorList>
    </citation>
    <scope>NUCLEOTIDE SEQUENCE [LARGE SCALE GENOMIC DNA]</scope>
    <source>
        <strain evidence="2">36N120E</strain>
    </source>
</reference>
<comment type="caution">
    <text evidence="2">The sequence shown here is derived from an EMBL/GenBank/DDBJ whole genome shotgun (WGS) entry which is preliminary data.</text>
</comment>
<accession>A0A0V0R2I1</accession>